<keyword evidence="1" id="KW-0805">Transcription regulation</keyword>
<dbReference type="PROSITE" id="PS01124">
    <property type="entry name" value="HTH_ARAC_FAMILY_2"/>
    <property type="match status" value="1"/>
</dbReference>
<feature type="domain" description="HTH araC/xylS-type" evidence="4">
    <location>
        <begin position="215"/>
        <end position="312"/>
    </location>
</feature>
<dbReference type="Gene3D" id="1.10.10.60">
    <property type="entry name" value="Homeodomain-like"/>
    <property type="match status" value="2"/>
</dbReference>
<dbReference type="PANTHER" id="PTHR43130:SF3">
    <property type="entry name" value="HTH-TYPE TRANSCRIPTIONAL REGULATOR RV1931C"/>
    <property type="match status" value="1"/>
</dbReference>
<evidence type="ECO:0000313" key="6">
    <source>
        <dbReference type="Proteomes" id="UP001521137"/>
    </source>
</evidence>
<dbReference type="Pfam" id="PF12833">
    <property type="entry name" value="HTH_18"/>
    <property type="match status" value="1"/>
</dbReference>
<protein>
    <submittedName>
        <fullName evidence="5">Helix-turn-helix domain-containing protein</fullName>
    </submittedName>
</protein>
<organism evidence="5 6">
    <name type="scientific">Paraglaciecola algarum</name>
    <dbReference type="NCBI Taxonomy" id="3050085"/>
    <lineage>
        <taxon>Bacteria</taxon>
        <taxon>Pseudomonadati</taxon>
        <taxon>Pseudomonadota</taxon>
        <taxon>Gammaproteobacteria</taxon>
        <taxon>Alteromonadales</taxon>
        <taxon>Alteromonadaceae</taxon>
        <taxon>Paraglaciecola</taxon>
    </lineage>
</organism>
<proteinExistence type="predicted"/>
<reference evidence="5 6" key="1">
    <citation type="submission" date="2022-01" db="EMBL/GenBank/DDBJ databases">
        <title>Paraglaciecola sp. G1-23.</title>
        <authorList>
            <person name="Jin M.S."/>
            <person name="Han D.M."/>
            <person name="Kim H.M."/>
            <person name="Jeon C.O."/>
        </authorList>
    </citation>
    <scope>NUCLEOTIDE SEQUENCE [LARGE SCALE GENOMIC DNA]</scope>
    <source>
        <strain evidence="5 6">G1-23</strain>
    </source>
</reference>
<dbReference type="CDD" id="cd03137">
    <property type="entry name" value="GATase1_AraC_1"/>
    <property type="match status" value="1"/>
</dbReference>
<dbReference type="InterPro" id="IPR029062">
    <property type="entry name" value="Class_I_gatase-like"/>
</dbReference>
<keyword evidence="3" id="KW-0804">Transcription</keyword>
<dbReference type="PANTHER" id="PTHR43130">
    <property type="entry name" value="ARAC-FAMILY TRANSCRIPTIONAL REGULATOR"/>
    <property type="match status" value="1"/>
</dbReference>
<dbReference type="PROSITE" id="PS00041">
    <property type="entry name" value="HTH_ARAC_FAMILY_1"/>
    <property type="match status" value="1"/>
</dbReference>
<dbReference type="InterPro" id="IPR052158">
    <property type="entry name" value="INH-QAR"/>
</dbReference>
<dbReference type="InterPro" id="IPR009057">
    <property type="entry name" value="Homeodomain-like_sf"/>
</dbReference>
<dbReference type="InterPro" id="IPR002818">
    <property type="entry name" value="DJ-1/PfpI"/>
</dbReference>
<dbReference type="Proteomes" id="UP001521137">
    <property type="component" value="Unassembled WGS sequence"/>
</dbReference>
<name>A0ABS9D126_9ALTE</name>
<accession>A0ABS9D126</accession>
<dbReference type="SUPFAM" id="SSF52317">
    <property type="entry name" value="Class I glutamine amidotransferase-like"/>
    <property type="match status" value="1"/>
</dbReference>
<dbReference type="SUPFAM" id="SSF46689">
    <property type="entry name" value="Homeodomain-like"/>
    <property type="match status" value="2"/>
</dbReference>
<keyword evidence="2" id="KW-0238">DNA-binding</keyword>
<dbReference type="EMBL" id="JAKGAS010000001">
    <property type="protein sequence ID" value="MCF2946634.1"/>
    <property type="molecule type" value="Genomic_DNA"/>
</dbReference>
<dbReference type="SMART" id="SM00342">
    <property type="entry name" value="HTH_ARAC"/>
    <property type="match status" value="1"/>
</dbReference>
<dbReference type="Pfam" id="PF01965">
    <property type="entry name" value="DJ-1_PfpI"/>
    <property type="match status" value="1"/>
</dbReference>
<evidence type="ECO:0000256" key="1">
    <source>
        <dbReference type="ARBA" id="ARBA00023015"/>
    </source>
</evidence>
<dbReference type="Gene3D" id="3.40.50.880">
    <property type="match status" value="1"/>
</dbReference>
<gene>
    <name evidence="5" type="ORF">L0668_00815</name>
</gene>
<dbReference type="InterPro" id="IPR018062">
    <property type="entry name" value="HTH_AraC-typ_CS"/>
</dbReference>
<dbReference type="RefSeq" id="WP_235310161.1">
    <property type="nucleotide sequence ID" value="NZ_JAKGAS010000001.1"/>
</dbReference>
<evidence type="ECO:0000259" key="4">
    <source>
        <dbReference type="PROSITE" id="PS01124"/>
    </source>
</evidence>
<sequence length="312" mass="35224">MTIRVAFFIADGFQPLDLFGPLDTFEEANSFLKNSYQCDIVNFQAGPVKSASRHSVVAVYSLTDIPQPDYLVICGGSGMRELTLSTRQVIDLKKLADASQKIISICTGTFILAQLYPDTPLTVTTHWRHCSQLSAQYPNCEVLSDPLFIQYKQFYSSAGILSGVDLSLELVRQDLGNTVAASVAKELVVYLQRKGSQNQFSDLLKTQSSDSLRLNPVIEWMMDNLQKPISCADIAHKMCVSERQVSRLFKQHVNLSPAQYLTQLRMFQARDLISQDNRSLQEVSRLVGFKNYESFRRSFERYFGLSPSTFKP</sequence>
<evidence type="ECO:0000313" key="5">
    <source>
        <dbReference type="EMBL" id="MCF2946634.1"/>
    </source>
</evidence>
<evidence type="ECO:0000256" key="3">
    <source>
        <dbReference type="ARBA" id="ARBA00023163"/>
    </source>
</evidence>
<dbReference type="InterPro" id="IPR018060">
    <property type="entry name" value="HTH_AraC"/>
</dbReference>
<keyword evidence="6" id="KW-1185">Reference proteome</keyword>
<comment type="caution">
    <text evidence="5">The sequence shown here is derived from an EMBL/GenBank/DDBJ whole genome shotgun (WGS) entry which is preliminary data.</text>
</comment>
<evidence type="ECO:0000256" key="2">
    <source>
        <dbReference type="ARBA" id="ARBA00023125"/>
    </source>
</evidence>